<evidence type="ECO:0000256" key="5">
    <source>
        <dbReference type="ARBA" id="ARBA00022840"/>
    </source>
</evidence>
<evidence type="ECO:0000256" key="3">
    <source>
        <dbReference type="ARBA" id="ARBA00022741"/>
    </source>
</evidence>
<proteinExistence type="inferred from homology"/>
<evidence type="ECO:0000313" key="10">
    <source>
        <dbReference type="Proteomes" id="UP000018888"/>
    </source>
</evidence>
<dbReference type="GO" id="GO:0061631">
    <property type="term" value="F:ubiquitin conjugating enzyme activity"/>
    <property type="evidence" value="ECO:0007669"/>
    <property type="project" value="UniProtKB-EC"/>
</dbReference>
<evidence type="ECO:0000256" key="6">
    <source>
        <dbReference type="PROSITE-ProRule" id="PRU10133"/>
    </source>
</evidence>
<dbReference type="CDD" id="cd23813">
    <property type="entry name" value="UBCc_UBE2N"/>
    <property type="match status" value="1"/>
</dbReference>
<dbReference type="SMART" id="SM00212">
    <property type="entry name" value="UBCc"/>
    <property type="match status" value="1"/>
</dbReference>
<evidence type="ECO:0000259" key="8">
    <source>
        <dbReference type="PROSITE" id="PS50127"/>
    </source>
</evidence>
<reference evidence="9 10" key="1">
    <citation type="journal article" date="2013" name="Proc. Natl. Acad. Sci. U.S.A.">
        <title>Genome of an arbuscular mycorrhizal fungus provides insight into the oldest plant symbiosis.</title>
        <authorList>
            <person name="Tisserant E."/>
            <person name="Malbreil M."/>
            <person name="Kuo A."/>
            <person name="Kohler A."/>
            <person name="Symeonidi A."/>
            <person name="Balestrini R."/>
            <person name="Charron P."/>
            <person name="Duensing N."/>
            <person name="Frei Dit Frey N."/>
            <person name="Gianinazzi-Pearson V."/>
            <person name="Gilbert L.B."/>
            <person name="Handa Y."/>
            <person name="Herr J.R."/>
            <person name="Hijri M."/>
            <person name="Koul R."/>
            <person name="Kawaguchi M."/>
            <person name="Krajinski F."/>
            <person name="Lammers P.J."/>
            <person name="Masclaux F.G."/>
            <person name="Murat C."/>
            <person name="Morin E."/>
            <person name="Ndikumana S."/>
            <person name="Pagni M."/>
            <person name="Petitpierre D."/>
            <person name="Requena N."/>
            <person name="Rosikiewicz P."/>
            <person name="Riley R."/>
            <person name="Saito K."/>
            <person name="San Clemente H."/>
            <person name="Shapiro H."/>
            <person name="van Tuinen D."/>
            <person name="Becard G."/>
            <person name="Bonfante P."/>
            <person name="Paszkowski U."/>
            <person name="Shachar-Hill Y.Y."/>
            <person name="Tuskan G.A."/>
            <person name="Young P.W."/>
            <person name="Sanders I.R."/>
            <person name="Henrissat B."/>
            <person name="Rensing S.A."/>
            <person name="Grigoriev I.V."/>
            <person name="Corradi N."/>
            <person name="Roux C."/>
            <person name="Martin F."/>
        </authorList>
    </citation>
    <scope>NUCLEOTIDE SEQUENCE [LARGE SCALE GENOMIC DNA]</scope>
    <source>
        <strain evidence="9 10">DAOM 197198</strain>
    </source>
</reference>
<gene>
    <name evidence="9" type="ORF">GLOIN_2v1742779</name>
</gene>
<dbReference type="PROSITE" id="PS00183">
    <property type="entry name" value="UBC_1"/>
    <property type="match status" value="1"/>
</dbReference>
<keyword evidence="2" id="KW-0808">Transferase</keyword>
<keyword evidence="4 7" id="KW-0833">Ubl conjugation pathway</keyword>
<dbReference type="EC" id="2.3.2.23" evidence="1"/>
<evidence type="ECO:0000256" key="4">
    <source>
        <dbReference type="ARBA" id="ARBA00022786"/>
    </source>
</evidence>
<protein>
    <recommendedName>
        <fullName evidence="1">E2 ubiquitin-conjugating enzyme</fullName>
        <ecNumber evidence="1">2.3.2.23</ecNumber>
    </recommendedName>
</protein>
<feature type="active site" description="Glycyl thioester intermediate" evidence="6">
    <location>
        <position position="89"/>
    </location>
</feature>
<dbReference type="EMBL" id="AUPC02000209">
    <property type="protein sequence ID" value="POG65657.1"/>
    <property type="molecule type" value="Genomic_DNA"/>
</dbReference>
<sequence>MATPPLPKRIIKETERLIADAVPGINAKPHEENLRYFDVDITGPEQSPFEGGVFKLELFLPEEYPMSPPKVRFLTKIYHPNIDKLGRICLDILKDKWSPALQIRTVLLSIQALLSAPNPDDPLANDVAQHWKDNEQEAIAKAREWTQTYAERKMSKIGI</sequence>
<comment type="caution">
    <text evidence="9">The sequence shown here is derived from an EMBL/GenBank/DDBJ whole genome shotgun (WGS) entry which is preliminary data.</text>
</comment>
<keyword evidence="3 7" id="KW-0547">Nucleotide-binding</keyword>
<dbReference type="FunFam" id="3.10.110.10:FF:000020">
    <property type="entry name" value="Ubiquitin-conjugating enzyme E2 N"/>
    <property type="match status" value="1"/>
</dbReference>
<dbReference type="PANTHER" id="PTHR24068">
    <property type="entry name" value="UBIQUITIN-CONJUGATING ENZYME E2"/>
    <property type="match status" value="1"/>
</dbReference>
<dbReference type="InterPro" id="IPR000608">
    <property type="entry name" value="UBC"/>
</dbReference>
<dbReference type="InterPro" id="IPR023313">
    <property type="entry name" value="UBQ-conjugating_AS"/>
</dbReference>
<comment type="similarity">
    <text evidence="7">Belongs to the ubiquitin-conjugating enzyme family.</text>
</comment>
<dbReference type="InterPro" id="IPR016135">
    <property type="entry name" value="UBQ-conjugating_enzyme/RWD"/>
</dbReference>
<feature type="domain" description="UBC core" evidence="8">
    <location>
        <begin position="5"/>
        <end position="151"/>
    </location>
</feature>
<keyword evidence="10" id="KW-1185">Reference proteome</keyword>
<dbReference type="GO" id="GO:0005524">
    <property type="term" value="F:ATP binding"/>
    <property type="evidence" value="ECO:0007669"/>
    <property type="project" value="UniProtKB-UniRule"/>
</dbReference>
<dbReference type="Pfam" id="PF00179">
    <property type="entry name" value="UQ_con"/>
    <property type="match status" value="1"/>
</dbReference>
<dbReference type="AlphaFoldDB" id="A0A2P4PJZ5"/>
<accession>A0A2P4PJZ5</accession>
<organism evidence="9 10">
    <name type="scientific">Rhizophagus irregularis (strain DAOM 181602 / DAOM 197198 / MUCL 43194)</name>
    <name type="common">Arbuscular mycorrhizal fungus</name>
    <name type="synonym">Glomus intraradices</name>
    <dbReference type="NCBI Taxonomy" id="747089"/>
    <lineage>
        <taxon>Eukaryota</taxon>
        <taxon>Fungi</taxon>
        <taxon>Fungi incertae sedis</taxon>
        <taxon>Mucoromycota</taxon>
        <taxon>Glomeromycotina</taxon>
        <taxon>Glomeromycetes</taxon>
        <taxon>Glomerales</taxon>
        <taxon>Glomeraceae</taxon>
        <taxon>Rhizophagus</taxon>
    </lineage>
</organism>
<keyword evidence="5 7" id="KW-0067">ATP-binding</keyword>
<evidence type="ECO:0000256" key="2">
    <source>
        <dbReference type="ARBA" id="ARBA00022679"/>
    </source>
</evidence>
<dbReference type="SUPFAM" id="SSF54495">
    <property type="entry name" value="UBC-like"/>
    <property type="match status" value="1"/>
</dbReference>
<evidence type="ECO:0000256" key="7">
    <source>
        <dbReference type="RuleBase" id="RU362109"/>
    </source>
</evidence>
<name>A0A2P4PJZ5_RHIID</name>
<dbReference type="Proteomes" id="UP000018888">
    <property type="component" value="Unassembled WGS sequence"/>
</dbReference>
<dbReference type="Gene3D" id="3.10.110.10">
    <property type="entry name" value="Ubiquitin Conjugating Enzyme"/>
    <property type="match status" value="1"/>
</dbReference>
<dbReference type="PROSITE" id="PS50127">
    <property type="entry name" value="UBC_2"/>
    <property type="match status" value="1"/>
</dbReference>
<dbReference type="VEuPathDB" id="FungiDB:RhiirFUN_014948"/>
<evidence type="ECO:0000256" key="1">
    <source>
        <dbReference type="ARBA" id="ARBA00012486"/>
    </source>
</evidence>
<evidence type="ECO:0000313" key="9">
    <source>
        <dbReference type="EMBL" id="POG65657.1"/>
    </source>
</evidence>
<reference evidence="9 10" key="2">
    <citation type="journal article" date="2018" name="New Phytol.">
        <title>High intraspecific genome diversity in the model arbuscular mycorrhizal symbiont Rhizophagus irregularis.</title>
        <authorList>
            <person name="Chen E.C.H."/>
            <person name="Morin E."/>
            <person name="Beaudet D."/>
            <person name="Noel J."/>
            <person name="Yildirir G."/>
            <person name="Ndikumana S."/>
            <person name="Charron P."/>
            <person name="St-Onge C."/>
            <person name="Giorgi J."/>
            <person name="Kruger M."/>
            <person name="Marton T."/>
            <person name="Ropars J."/>
            <person name="Grigoriev I.V."/>
            <person name="Hainaut M."/>
            <person name="Henrissat B."/>
            <person name="Roux C."/>
            <person name="Martin F."/>
            <person name="Corradi N."/>
        </authorList>
    </citation>
    <scope>NUCLEOTIDE SEQUENCE [LARGE SCALE GENOMIC DNA]</scope>
    <source>
        <strain evidence="9 10">DAOM 197198</strain>
    </source>
</reference>